<protein>
    <submittedName>
        <fullName evidence="2">Uncharacterized protein</fullName>
    </submittedName>
</protein>
<evidence type="ECO:0000313" key="1">
    <source>
        <dbReference type="Proteomes" id="UP000887576"/>
    </source>
</evidence>
<accession>A0AC34RT68</accession>
<sequence>MCQIFAYLLLLVSLNGGLSSSIDDVKTMMTEFFQLSKQTIGDAELLAKISSRSAKFFESAAPIAALVASSMNIDFQPDSDEYKAIELLRSEMHQQFETLEMRSSRDQTYFEGVIFPNSYVQSVFVKLNSLQFKFERYTEPSANHEDRKSNVYKICTDFNPLDVLIFLERVLIQDCPLPSEDDINIYVRTRQAFRLLESHWKDQNIEFSHEMDYFEKKEKILSRITLIDFDSANKLILKIENLPDIADITELCKGKIRSFSKFSHVTFSDSSFELVLSEEFAGRCMLAVVHAKNNLIRDTLSALVDQLGTDLSRAGFFGTMCAKIVSEGNLSVSETYLQALKTKLGNVSNHTAKWVRNSQDLIWPKVPIEEVKDILSNLSEPLPDDKFNETAKKLRNEFEIRGSPLFSYQILLTKALKDPVNCVVKTASPRNYTSILDFKGLNVHVFRYITGQIIRPKNASKWFNYNYANFLRGIDDYKFKGATKILSILEEQMGGTIVSTDLYSSVVVLWNETVNADPVDVSIGRADWNGFGVNRTRHVYFYWEQFPIRSVSCKIYFFL</sequence>
<name>A0AC34RT68_9BILA</name>
<dbReference type="Proteomes" id="UP000887576">
    <property type="component" value="Unplaced"/>
</dbReference>
<reference evidence="2" key="1">
    <citation type="submission" date="2022-11" db="UniProtKB">
        <authorList>
            <consortium name="WormBaseParasite"/>
        </authorList>
    </citation>
    <scope>IDENTIFICATION</scope>
</reference>
<evidence type="ECO:0000313" key="2">
    <source>
        <dbReference type="WBParaSite" id="JU765_v2.g9708.t1"/>
    </source>
</evidence>
<dbReference type="WBParaSite" id="JU765_v2.g9708.t1">
    <property type="protein sequence ID" value="JU765_v2.g9708.t1"/>
    <property type="gene ID" value="JU765_v2.g9708"/>
</dbReference>
<proteinExistence type="predicted"/>
<organism evidence="1 2">
    <name type="scientific">Panagrolaimus sp. JU765</name>
    <dbReference type="NCBI Taxonomy" id="591449"/>
    <lineage>
        <taxon>Eukaryota</taxon>
        <taxon>Metazoa</taxon>
        <taxon>Ecdysozoa</taxon>
        <taxon>Nematoda</taxon>
        <taxon>Chromadorea</taxon>
        <taxon>Rhabditida</taxon>
        <taxon>Tylenchina</taxon>
        <taxon>Panagrolaimomorpha</taxon>
        <taxon>Panagrolaimoidea</taxon>
        <taxon>Panagrolaimidae</taxon>
        <taxon>Panagrolaimus</taxon>
    </lineage>
</organism>